<protein>
    <submittedName>
        <fullName evidence="2">Protein of uncharacterized function (DUF2550)</fullName>
    </submittedName>
</protein>
<dbReference type="InterPro" id="IPR019675">
    <property type="entry name" value="DUF2550"/>
</dbReference>
<gene>
    <name evidence="2" type="ORF">SAMEA4412665_01393</name>
</gene>
<reference evidence="2 3" key="1">
    <citation type="submission" date="2017-06" db="EMBL/GenBank/DDBJ databases">
        <authorList>
            <consortium name="Pathogen Informatics"/>
        </authorList>
    </citation>
    <scope>NUCLEOTIDE SEQUENCE [LARGE SCALE GENOMIC DNA]</scope>
    <source>
        <strain evidence="2 3">NCTC11865</strain>
    </source>
</reference>
<sequence>MVVISGVPDVVSWGFDRHAGVGALILALVVLGIAWFFIRQRLLVKGRGAFICGLRTCGGDKPGPWMLGMARYVPGRFEWYRVLDPRLAPTIVLDRGPLSFVEHHHPTRDDTMPFSVDGEIVTVTTGRPRRAATVQLVVNHQSLTGFVSWAESAPPGGTDYEQQQWLL</sequence>
<proteinExistence type="predicted"/>
<name>A0A239WRX1_9ACTN</name>
<dbReference type="AlphaFoldDB" id="A0A239WRX1"/>
<keyword evidence="1" id="KW-0472">Membrane</keyword>
<keyword evidence="1" id="KW-1133">Transmembrane helix</keyword>
<dbReference type="Pfam" id="PF10739">
    <property type="entry name" value="DUF2550"/>
    <property type="match status" value="1"/>
</dbReference>
<organism evidence="2 3">
    <name type="scientific">Cutibacterium granulosum</name>
    <dbReference type="NCBI Taxonomy" id="33011"/>
    <lineage>
        <taxon>Bacteria</taxon>
        <taxon>Bacillati</taxon>
        <taxon>Actinomycetota</taxon>
        <taxon>Actinomycetes</taxon>
        <taxon>Propionibacteriales</taxon>
        <taxon>Propionibacteriaceae</taxon>
        <taxon>Cutibacterium</taxon>
    </lineage>
</organism>
<accession>A0A239WRX1</accession>
<evidence type="ECO:0000256" key="1">
    <source>
        <dbReference type="SAM" id="Phobius"/>
    </source>
</evidence>
<dbReference type="eggNOG" id="ENOG50331I5">
    <property type="taxonomic scope" value="Bacteria"/>
</dbReference>
<keyword evidence="1" id="KW-0812">Transmembrane</keyword>
<dbReference type="Proteomes" id="UP000215332">
    <property type="component" value="Chromosome 1"/>
</dbReference>
<feature type="transmembrane region" description="Helical" evidence="1">
    <location>
        <begin position="20"/>
        <end position="38"/>
    </location>
</feature>
<evidence type="ECO:0000313" key="3">
    <source>
        <dbReference type="Proteomes" id="UP000215332"/>
    </source>
</evidence>
<dbReference type="RefSeq" id="WP_051254889.1">
    <property type="nucleotide sequence ID" value="NZ_JAWFFS010000051.1"/>
</dbReference>
<dbReference type="EMBL" id="LT906441">
    <property type="protein sequence ID" value="SNV36663.1"/>
    <property type="molecule type" value="Genomic_DNA"/>
</dbReference>
<dbReference type="KEGG" id="cgrn:4412665_01393"/>
<evidence type="ECO:0000313" key="2">
    <source>
        <dbReference type="EMBL" id="SNV36663.1"/>
    </source>
</evidence>